<proteinExistence type="predicted"/>
<reference evidence="2" key="1">
    <citation type="submission" date="2022-10" db="EMBL/GenBank/DDBJ databases">
        <title>Chryseobacterium babae sp. nov. isolated from the gut of the beetle Oryctes rhinoceros, and Chryseobacterium kimseyorum sp. nov., isolated from a stick insect rearing cage.</title>
        <authorList>
            <person name="Shelomi M."/>
            <person name="Han C.-J."/>
            <person name="Chen W.-M."/>
            <person name="Chen H.-K."/>
            <person name="Liaw S.-J."/>
            <person name="Muhle E."/>
            <person name="Clermont D."/>
        </authorList>
    </citation>
    <scope>NUCLEOTIDE SEQUENCE</scope>
    <source>
        <strain evidence="2">09-1422</strain>
    </source>
</reference>
<name>A0ABT3I2F2_9FLAO</name>
<evidence type="ECO:0008006" key="4">
    <source>
        <dbReference type="Google" id="ProtNLM"/>
    </source>
</evidence>
<dbReference type="RefSeq" id="WP_264751394.1">
    <property type="nucleotide sequence ID" value="NZ_JAPDHW010000015.1"/>
</dbReference>
<dbReference type="EMBL" id="JAPDHW010000015">
    <property type="protein sequence ID" value="MCW3170241.1"/>
    <property type="molecule type" value="Genomic_DNA"/>
</dbReference>
<evidence type="ECO:0000256" key="1">
    <source>
        <dbReference type="SAM" id="MobiDB-lite"/>
    </source>
</evidence>
<organism evidence="2 3">
    <name type="scientific">Chryseobacterium kimseyorum</name>
    <dbReference type="NCBI Taxonomy" id="2984028"/>
    <lineage>
        <taxon>Bacteria</taxon>
        <taxon>Pseudomonadati</taxon>
        <taxon>Bacteroidota</taxon>
        <taxon>Flavobacteriia</taxon>
        <taxon>Flavobacteriales</taxon>
        <taxon>Weeksellaceae</taxon>
        <taxon>Chryseobacterium group</taxon>
        <taxon>Chryseobacterium</taxon>
    </lineage>
</organism>
<feature type="region of interest" description="Disordered" evidence="1">
    <location>
        <begin position="105"/>
        <end position="141"/>
    </location>
</feature>
<sequence length="188" mass="21578">MLKIFQLFLTLIIFSIVIISCNPVGETVSEEKPLDDQLVNTTENIDLKKGDVLVIWGKMDASFLENNNVPSFRLNYNLSLNGKTIENSTVTMFAVNYKIINSTHEVRKEEKEEEEQTENETSDDENNSEETPEEKPEKIVKSDWTFEQEVIQIPIEKDGKYTLDYKASSDSESARSMFTKVAVILRKK</sequence>
<protein>
    <recommendedName>
        <fullName evidence="4">DUF4625 domain-containing protein</fullName>
    </recommendedName>
</protein>
<accession>A0ABT3I2F2</accession>
<comment type="caution">
    <text evidence="2">The sequence shown here is derived from an EMBL/GenBank/DDBJ whole genome shotgun (WGS) entry which is preliminary data.</text>
</comment>
<evidence type="ECO:0000313" key="3">
    <source>
        <dbReference type="Proteomes" id="UP001163731"/>
    </source>
</evidence>
<dbReference type="Proteomes" id="UP001163731">
    <property type="component" value="Unassembled WGS sequence"/>
</dbReference>
<gene>
    <name evidence="2" type="ORF">OMO38_17065</name>
</gene>
<dbReference type="PROSITE" id="PS51257">
    <property type="entry name" value="PROKAR_LIPOPROTEIN"/>
    <property type="match status" value="1"/>
</dbReference>
<evidence type="ECO:0000313" key="2">
    <source>
        <dbReference type="EMBL" id="MCW3170241.1"/>
    </source>
</evidence>
<feature type="compositionally biased region" description="Acidic residues" evidence="1">
    <location>
        <begin position="111"/>
        <end position="132"/>
    </location>
</feature>
<keyword evidence="3" id="KW-1185">Reference proteome</keyword>